<keyword evidence="8" id="KW-1185">Reference proteome</keyword>
<proteinExistence type="predicted"/>
<feature type="transmembrane region" description="Helical" evidence="6">
    <location>
        <begin position="100"/>
        <end position="121"/>
    </location>
</feature>
<dbReference type="Pfam" id="PF13520">
    <property type="entry name" value="AA_permease_2"/>
    <property type="match status" value="1"/>
</dbReference>
<feature type="transmembrane region" description="Helical" evidence="6">
    <location>
        <begin position="452"/>
        <end position="473"/>
    </location>
</feature>
<dbReference type="GO" id="GO:0015171">
    <property type="term" value="F:amino acid transmembrane transporter activity"/>
    <property type="evidence" value="ECO:0007669"/>
    <property type="project" value="TreeGrafter"/>
</dbReference>
<keyword evidence="3 6" id="KW-0812">Transmembrane</keyword>
<evidence type="ECO:0000256" key="3">
    <source>
        <dbReference type="ARBA" id="ARBA00022692"/>
    </source>
</evidence>
<evidence type="ECO:0000256" key="2">
    <source>
        <dbReference type="ARBA" id="ARBA00022448"/>
    </source>
</evidence>
<reference evidence="7 8" key="1">
    <citation type="submission" date="2019-06" db="EMBL/GenBank/DDBJ databases">
        <title>Sequencing the genomes of 1000 actinobacteria strains.</title>
        <authorList>
            <person name="Klenk H.-P."/>
        </authorList>
    </citation>
    <scope>NUCLEOTIDE SEQUENCE [LARGE SCALE GENOMIC DNA]</scope>
    <source>
        <strain evidence="7 8">DSM 102200</strain>
    </source>
</reference>
<gene>
    <name evidence="7" type="ORF">FB559_0334</name>
</gene>
<name>A0A543CCQ1_9ACTN</name>
<evidence type="ECO:0000256" key="6">
    <source>
        <dbReference type="SAM" id="Phobius"/>
    </source>
</evidence>
<dbReference type="InterPro" id="IPR002293">
    <property type="entry name" value="AA/rel_permease1"/>
</dbReference>
<protein>
    <submittedName>
        <fullName evidence="7">APA family basic amino acid/polyamine antiporter</fullName>
    </submittedName>
</protein>
<sequence>MSTEAPFRNNLLRRLPVEETIGPRQGGRHRLSLVYGTRDLVVLGLGVMIGSGIFNIAGQEAATTAGPAVILSFVIAGAACLLSALSYAELSSTMPVAGSAYSFTYVAFGEIWAWVIGWALILELQLAAAVVSRAWSLYAMRLVDDVGTLAGIAWIKVPSALSGIAGRPTGLDVFALALLLLLAVIVAIGARLSLYTLWFMVLTKVIVIGFVIGGGLLYFHSSNLRPFVPPPRTAAAGDGRTVLDALMGGSPHAFGLVGIFTATSAIAFAYIGFDLIATSAEETKDAQRRVPRGMLISLLIAIALYIGVAVAMVGMVPYRTLNPDTPLTSAFHAVGSSAMGVVIDVGAVIGLATVVLVVMIAQTRVLFAMARDGLMPATLAVISPRYKVPTRAAVLVGATGIVLSQVDVWTFGKVSILALQQMIVIGTLFAFIFVSAGVLALRRSRPDLPRGFRVWGAPLTPLLAIAATGWLLLNLHLRTWVYFGAWMTAGLLVYLVYGRRHSRLRQVLGGRPVHPQGRHRR</sequence>
<feature type="transmembrane region" description="Helical" evidence="6">
    <location>
        <begin position="392"/>
        <end position="412"/>
    </location>
</feature>
<feature type="transmembrane region" description="Helical" evidence="6">
    <location>
        <begin position="253"/>
        <end position="273"/>
    </location>
</feature>
<feature type="transmembrane region" description="Helical" evidence="6">
    <location>
        <begin position="294"/>
        <end position="318"/>
    </location>
</feature>
<feature type="transmembrane region" description="Helical" evidence="6">
    <location>
        <begin position="69"/>
        <end position="88"/>
    </location>
</feature>
<keyword evidence="2" id="KW-0813">Transport</keyword>
<evidence type="ECO:0000256" key="1">
    <source>
        <dbReference type="ARBA" id="ARBA00004141"/>
    </source>
</evidence>
<feature type="transmembrane region" description="Helical" evidence="6">
    <location>
        <begin position="173"/>
        <end position="190"/>
    </location>
</feature>
<feature type="transmembrane region" description="Helical" evidence="6">
    <location>
        <begin position="338"/>
        <end position="361"/>
    </location>
</feature>
<dbReference type="AlphaFoldDB" id="A0A543CCQ1"/>
<dbReference type="Proteomes" id="UP000316096">
    <property type="component" value="Unassembled WGS sequence"/>
</dbReference>
<dbReference type="PIRSF" id="PIRSF006060">
    <property type="entry name" value="AA_transporter"/>
    <property type="match status" value="1"/>
</dbReference>
<evidence type="ECO:0000313" key="7">
    <source>
        <dbReference type="EMBL" id="TQL94851.1"/>
    </source>
</evidence>
<evidence type="ECO:0000256" key="4">
    <source>
        <dbReference type="ARBA" id="ARBA00022989"/>
    </source>
</evidence>
<organism evidence="7 8">
    <name type="scientific">Actinoallomurus bryophytorum</name>
    <dbReference type="NCBI Taxonomy" id="1490222"/>
    <lineage>
        <taxon>Bacteria</taxon>
        <taxon>Bacillati</taxon>
        <taxon>Actinomycetota</taxon>
        <taxon>Actinomycetes</taxon>
        <taxon>Streptosporangiales</taxon>
        <taxon>Thermomonosporaceae</taxon>
        <taxon>Actinoallomurus</taxon>
    </lineage>
</organism>
<dbReference type="GO" id="GO:0016020">
    <property type="term" value="C:membrane"/>
    <property type="evidence" value="ECO:0007669"/>
    <property type="project" value="UniProtKB-SubCell"/>
</dbReference>
<keyword evidence="5 6" id="KW-0472">Membrane</keyword>
<evidence type="ECO:0000313" key="8">
    <source>
        <dbReference type="Proteomes" id="UP000316096"/>
    </source>
</evidence>
<dbReference type="RefSeq" id="WP_246121296.1">
    <property type="nucleotide sequence ID" value="NZ_VFOZ01000001.1"/>
</dbReference>
<comment type="caution">
    <text evidence="7">The sequence shown here is derived from an EMBL/GenBank/DDBJ whole genome shotgun (WGS) entry which is preliminary data.</text>
</comment>
<dbReference type="Gene3D" id="1.20.1740.10">
    <property type="entry name" value="Amino acid/polyamine transporter I"/>
    <property type="match status" value="1"/>
</dbReference>
<dbReference type="EMBL" id="VFOZ01000001">
    <property type="protein sequence ID" value="TQL94851.1"/>
    <property type="molecule type" value="Genomic_DNA"/>
</dbReference>
<comment type="subcellular location">
    <subcellularLocation>
        <location evidence="1">Membrane</location>
        <topology evidence="1">Multi-pass membrane protein</topology>
    </subcellularLocation>
</comment>
<evidence type="ECO:0000256" key="5">
    <source>
        <dbReference type="ARBA" id="ARBA00023136"/>
    </source>
</evidence>
<feature type="transmembrane region" description="Helical" evidence="6">
    <location>
        <begin position="479"/>
        <end position="497"/>
    </location>
</feature>
<feature type="transmembrane region" description="Helical" evidence="6">
    <location>
        <begin position="197"/>
        <end position="219"/>
    </location>
</feature>
<keyword evidence="4 6" id="KW-1133">Transmembrane helix</keyword>
<dbReference type="PANTHER" id="PTHR43243:SF4">
    <property type="entry name" value="CATIONIC AMINO ACID TRANSPORTER 4"/>
    <property type="match status" value="1"/>
</dbReference>
<accession>A0A543CCQ1</accession>
<dbReference type="PANTHER" id="PTHR43243">
    <property type="entry name" value="INNER MEMBRANE TRANSPORTER YGJI-RELATED"/>
    <property type="match status" value="1"/>
</dbReference>
<feature type="transmembrane region" description="Helical" evidence="6">
    <location>
        <begin position="40"/>
        <end position="57"/>
    </location>
</feature>
<feature type="transmembrane region" description="Helical" evidence="6">
    <location>
        <begin position="418"/>
        <end position="440"/>
    </location>
</feature>